<protein>
    <submittedName>
        <fullName evidence="1">Uncharacterized protein</fullName>
    </submittedName>
</protein>
<name>A0A8J5JTU5_HOMAM</name>
<gene>
    <name evidence="1" type="ORF">Hamer_G007635</name>
</gene>
<sequence>MESKALLCIDNCPGYAETIKYANPNIKCLDQRILALFKSYYLSCSFFKIYKALEEDG</sequence>
<dbReference type="AlphaFoldDB" id="A0A8J5JTU5"/>
<proteinExistence type="predicted"/>
<evidence type="ECO:0000313" key="1">
    <source>
        <dbReference type="EMBL" id="KAG7160873.1"/>
    </source>
</evidence>
<reference evidence="1" key="1">
    <citation type="journal article" date="2021" name="Sci. Adv.">
        <title>The American lobster genome reveals insights on longevity, neural, and immune adaptations.</title>
        <authorList>
            <person name="Polinski J.M."/>
            <person name="Zimin A.V."/>
            <person name="Clark K.F."/>
            <person name="Kohn A.B."/>
            <person name="Sadowski N."/>
            <person name="Timp W."/>
            <person name="Ptitsyn A."/>
            <person name="Khanna P."/>
            <person name="Romanova D.Y."/>
            <person name="Williams P."/>
            <person name="Greenwood S.J."/>
            <person name="Moroz L.L."/>
            <person name="Walt D.R."/>
            <person name="Bodnar A.G."/>
        </authorList>
    </citation>
    <scope>NUCLEOTIDE SEQUENCE</scope>
    <source>
        <strain evidence="1">GMGI-L3</strain>
    </source>
</reference>
<accession>A0A8J5JTU5</accession>
<dbReference type="Proteomes" id="UP000747542">
    <property type="component" value="Unassembled WGS sequence"/>
</dbReference>
<organism evidence="1 2">
    <name type="scientific">Homarus americanus</name>
    <name type="common">American lobster</name>
    <dbReference type="NCBI Taxonomy" id="6706"/>
    <lineage>
        <taxon>Eukaryota</taxon>
        <taxon>Metazoa</taxon>
        <taxon>Ecdysozoa</taxon>
        <taxon>Arthropoda</taxon>
        <taxon>Crustacea</taxon>
        <taxon>Multicrustacea</taxon>
        <taxon>Malacostraca</taxon>
        <taxon>Eumalacostraca</taxon>
        <taxon>Eucarida</taxon>
        <taxon>Decapoda</taxon>
        <taxon>Pleocyemata</taxon>
        <taxon>Astacidea</taxon>
        <taxon>Nephropoidea</taxon>
        <taxon>Nephropidae</taxon>
        <taxon>Homarus</taxon>
    </lineage>
</organism>
<evidence type="ECO:0000313" key="2">
    <source>
        <dbReference type="Proteomes" id="UP000747542"/>
    </source>
</evidence>
<dbReference type="EMBL" id="JAHLQT010030594">
    <property type="protein sequence ID" value="KAG7160873.1"/>
    <property type="molecule type" value="Genomic_DNA"/>
</dbReference>
<feature type="non-terminal residue" evidence="1">
    <location>
        <position position="57"/>
    </location>
</feature>
<comment type="caution">
    <text evidence="1">The sequence shown here is derived from an EMBL/GenBank/DDBJ whole genome shotgun (WGS) entry which is preliminary data.</text>
</comment>
<keyword evidence="2" id="KW-1185">Reference proteome</keyword>